<comment type="caution">
    <text evidence="1">The sequence shown here is derived from an EMBL/GenBank/DDBJ whole genome shotgun (WGS) entry which is preliminary data.</text>
</comment>
<dbReference type="RefSeq" id="WP_002150730.1">
    <property type="nucleotide sequence ID" value="NZ_JH792149.1"/>
</dbReference>
<dbReference type="EMBL" id="AHEA01000037">
    <property type="protein sequence ID" value="EJQ74817.1"/>
    <property type="molecule type" value="Genomic_DNA"/>
</dbReference>
<evidence type="ECO:0000313" key="1">
    <source>
        <dbReference type="EMBL" id="EJQ74817.1"/>
    </source>
</evidence>
<dbReference type="PANTHER" id="PTHR34822">
    <property type="entry name" value="GRPB DOMAIN PROTEIN (AFU_ORTHOLOGUE AFUA_1G01530)"/>
    <property type="match status" value="1"/>
</dbReference>
<evidence type="ECO:0008006" key="3">
    <source>
        <dbReference type="Google" id="ProtNLM"/>
    </source>
</evidence>
<gene>
    <name evidence="1" type="ORF">IGC_04824</name>
</gene>
<sequence>MELGLKKDEVKVVPYTADWGTEFLKVKKEIHQCTDISKNRIEHIGSTAIKDMLAKPILDILVAVDDLCTLNPSIIKGLKSIGFLRLRVERPNEIIFAKFSDNTYEKKTHYIHLVEFEKEQWKNLIFFRDYLNTNENARKEYINIKLDYLKRHSTGINEYTEHKENFVKSIFKKRIDN</sequence>
<dbReference type="InterPro" id="IPR043519">
    <property type="entry name" value="NT_sf"/>
</dbReference>
<protein>
    <recommendedName>
        <fullName evidence="3">Dephospho-CoA kinase</fullName>
    </recommendedName>
</protein>
<evidence type="ECO:0000313" key="2">
    <source>
        <dbReference type="Proteomes" id="UP000006977"/>
    </source>
</evidence>
<dbReference type="Proteomes" id="UP000006977">
    <property type="component" value="Unassembled WGS sequence"/>
</dbReference>
<reference evidence="1 2" key="1">
    <citation type="submission" date="2012-04" db="EMBL/GenBank/DDBJ databases">
        <title>The Genome Sequence of Bacillus cereus HuA4-10.</title>
        <authorList>
            <consortium name="The Broad Institute Genome Sequencing Platform"/>
            <consortium name="The Broad Institute Genome Sequencing Center for Infectious Disease"/>
            <person name="Feldgarden M."/>
            <person name="Van der Auwera G.A."/>
            <person name="Mahillon J."/>
            <person name="Duprez V."/>
            <person name="Timmery S."/>
            <person name="Mattelet C."/>
            <person name="Dierick K."/>
            <person name="Sun M."/>
            <person name="Yu Z."/>
            <person name="Zhu L."/>
            <person name="Hu X."/>
            <person name="Shank E.B."/>
            <person name="Swiecicka I."/>
            <person name="Hansen B.M."/>
            <person name="Andrup L."/>
            <person name="Young S.K."/>
            <person name="Zeng Q."/>
            <person name="Gargeya S."/>
            <person name="Fitzgerald M."/>
            <person name="Haas B."/>
            <person name="Abouelleil A."/>
            <person name="Alvarado L."/>
            <person name="Arachchi H.M."/>
            <person name="Berlin A."/>
            <person name="Chapman S.B."/>
            <person name="Goldberg J."/>
            <person name="Griggs A."/>
            <person name="Gujja S."/>
            <person name="Hansen M."/>
            <person name="Howarth C."/>
            <person name="Imamovic A."/>
            <person name="Larimer J."/>
            <person name="McCowen C."/>
            <person name="Montmayeur A."/>
            <person name="Murphy C."/>
            <person name="Neiman D."/>
            <person name="Pearson M."/>
            <person name="Priest M."/>
            <person name="Roberts A."/>
            <person name="Saif S."/>
            <person name="Shea T."/>
            <person name="Sisk P."/>
            <person name="Sykes S."/>
            <person name="Wortman J."/>
            <person name="Nusbaum C."/>
            <person name="Birren B."/>
        </authorList>
    </citation>
    <scope>NUCLEOTIDE SEQUENCE [LARGE SCALE GENOMIC DNA]</scope>
    <source>
        <strain evidence="1 2">HuA4-10</strain>
    </source>
</reference>
<dbReference type="InterPro" id="IPR007344">
    <property type="entry name" value="GrpB/CoaE"/>
</dbReference>
<dbReference type="PATRIC" id="fig|1053206.3.peg.4936"/>
<accession>J8D5S1</accession>
<dbReference type="AlphaFoldDB" id="J8D5S1"/>
<dbReference type="HOGENOM" id="CLU_086407_2_1_9"/>
<proteinExistence type="predicted"/>
<dbReference type="PANTHER" id="PTHR34822:SF1">
    <property type="entry name" value="GRPB FAMILY PROTEIN"/>
    <property type="match status" value="1"/>
</dbReference>
<dbReference type="SUPFAM" id="SSF81301">
    <property type="entry name" value="Nucleotidyltransferase"/>
    <property type="match status" value="1"/>
</dbReference>
<dbReference type="Gene3D" id="3.30.460.10">
    <property type="entry name" value="Beta Polymerase, domain 2"/>
    <property type="match status" value="1"/>
</dbReference>
<organism evidence="1 2">
    <name type="scientific">Bacillus cereus HuA4-10</name>
    <dbReference type="NCBI Taxonomy" id="1053206"/>
    <lineage>
        <taxon>Bacteria</taxon>
        <taxon>Bacillati</taxon>
        <taxon>Bacillota</taxon>
        <taxon>Bacilli</taxon>
        <taxon>Bacillales</taxon>
        <taxon>Bacillaceae</taxon>
        <taxon>Bacillus</taxon>
        <taxon>Bacillus cereus group</taxon>
    </lineage>
</organism>
<dbReference type="Pfam" id="PF04229">
    <property type="entry name" value="GrpB"/>
    <property type="match status" value="1"/>
</dbReference>
<name>J8D5S1_BACCE</name>